<dbReference type="GO" id="GO:0035556">
    <property type="term" value="P:intracellular signal transduction"/>
    <property type="evidence" value="ECO:0007669"/>
    <property type="project" value="InterPro"/>
</dbReference>
<dbReference type="AlphaFoldDB" id="A0A6A5BH68"/>
<evidence type="ECO:0000256" key="2">
    <source>
        <dbReference type="SAM" id="Phobius"/>
    </source>
</evidence>
<feature type="compositionally biased region" description="Polar residues" evidence="1">
    <location>
        <begin position="518"/>
        <end position="531"/>
    </location>
</feature>
<feature type="compositionally biased region" description="Basic and acidic residues" evidence="1">
    <location>
        <begin position="504"/>
        <end position="517"/>
    </location>
</feature>
<evidence type="ECO:0000256" key="1">
    <source>
        <dbReference type="SAM" id="MobiDB-lite"/>
    </source>
</evidence>
<feature type="region of interest" description="Disordered" evidence="1">
    <location>
        <begin position="490"/>
        <end position="537"/>
    </location>
</feature>
<dbReference type="GeneID" id="68112140"/>
<dbReference type="VEuPathDB" id="AmoebaDB:NF0096240"/>
<evidence type="ECO:0000313" key="5">
    <source>
        <dbReference type="Proteomes" id="UP000444721"/>
    </source>
</evidence>
<organism evidence="4 5">
    <name type="scientific">Naegleria fowleri</name>
    <name type="common">Brain eating amoeba</name>
    <dbReference type="NCBI Taxonomy" id="5763"/>
    <lineage>
        <taxon>Eukaryota</taxon>
        <taxon>Discoba</taxon>
        <taxon>Heterolobosea</taxon>
        <taxon>Tetramitia</taxon>
        <taxon>Eutetramitia</taxon>
        <taxon>Vahlkampfiidae</taxon>
        <taxon>Naegleria</taxon>
    </lineage>
</organism>
<dbReference type="VEuPathDB" id="AmoebaDB:FDP41_004922"/>
<dbReference type="Pfam" id="PF08376">
    <property type="entry name" value="NIT"/>
    <property type="match status" value="1"/>
</dbReference>
<keyword evidence="2" id="KW-1133">Transmembrane helix</keyword>
<feature type="domain" description="Guanylate cyclase" evidence="3">
    <location>
        <begin position="557"/>
        <end position="698"/>
    </location>
</feature>
<proteinExistence type="predicted"/>
<keyword evidence="2" id="KW-0472">Membrane</keyword>
<dbReference type="GO" id="GO:0009190">
    <property type="term" value="P:cyclic nucleotide biosynthetic process"/>
    <property type="evidence" value="ECO:0007669"/>
    <property type="project" value="InterPro"/>
</dbReference>
<dbReference type="PROSITE" id="PS50125">
    <property type="entry name" value="GUANYLATE_CYCLASE_2"/>
    <property type="match status" value="1"/>
</dbReference>
<dbReference type="InterPro" id="IPR013587">
    <property type="entry name" value="Nitrate/nitrite_sensing"/>
</dbReference>
<accession>A0A6A5BH68</accession>
<feature type="compositionally biased region" description="Low complexity" evidence="1">
    <location>
        <begin position="60"/>
        <end position="69"/>
    </location>
</feature>
<protein>
    <recommendedName>
        <fullName evidence="3">Guanylate cyclase domain-containing protein</fullName>
    </recommendedName>
</protein>
<dbReference type="InterPro" id="IPR001054">
    <property type="entry name" value="A/G_cyclase"/>
</dbReference>
<keyword evidence="2" id="KW-0812">Transmembrane</keyword>
<feature type="region of interest" description="Disordered" evidence="1">
    <location>
        <begin position="1"/>
        <end position="69"/>
    </location>
</feature>
<name>A0A6A5BH68_NAEFO</name>
<evidence type="ECO:0000259" key="3">
    <source>
        <dbReference type="PROSITE" id="PS50125"/>
    </source>
</evidence>
<feature type="compositionally biased region" description="Polar residues" evidence="1">
    <location>
        <begin position="30"/>
        <end position="45"/>
    </location>
</feature>
<dbReference type="Gene3D" id="3.30.70.1230">
    <property type="entry name" value="Nucleotide cyclase"/>
    <property type="match status" value="1"/>
</dbReference>
<evidence type="ECO:0000313" key="4">
    <source>
        <dbReference type="EMBL" id="KAF0976247.1"/>
    </source>
</evidence>
<comment type="caution">
    <text evidence="4">The sequence shown here is derived from an EMBL/GenBank/DDBJ whole genome shotgun (WGS) entry which is preliminary data.</text>
</comment>
<keyword evidence="5" id="KW-1185">Reference proteome</keyword>
<dbReference type="RefSeq" id="XP_044560960.1">
    <property type="nucleotide sequence ID" value="XM_044708390.1"/>
</dbReference>
<dbReference type="VEuPathDB" id="AmoebaDB:NfTy_086290"/>
<dbReference type="EMBL" id="VFQX01000041">
    <property type="protein sequence ID" value="KAF0976247.1"/>
    <property type="molecule type" value="Genomic_DNA"/>
</dbReference>
<feature type="compositionally biased region" description="Low complexity" evidence="1">
    <location>
        <begin position="17"/>
        <end position="29"/>
    </location>
</feature>
<reference evidence="4 5" key="1">
    <citation type="journal article" date="2019" name="Sci. Rep.">
        <title>Nanopore sequencing improves the draft genome of the human pathogenic amoeba Naegleria fowleri.</title>
        <authorList>
            <person name="Liechti N."/>
            <person name="Schurch N."/>
            <person name="Bruggmann R."/>
            <person name="Wittwer M."/>
        </authorList>
    </citation>
    <scope>NUCLEOTIDE SEQUENCE [LARGE SCALE GENOMIC DNA]</scope>
    <source>
        <strain evidence="4 5">ATCC 30894</strain>
    </source>
</reference>
<dbReference type="OrthoDB" id="10469285at2759"/>
<sequence length="818" mass="94820">MTQIHPKRSLDSDPHHQQQQHQSNQSNPLTQNTNPSPPSKSNKAGETNKKLQTTHEKGKASSSSSSTTTTTTKTASFLLKRFEQLPLSIKLFLIVLISMFFLLLFSGVILYYTSSHVQSSSFMIQLSRWNALLNDLIQCTQQERAHSSFILASASSSSLNFTTQNNNNATTTTMDSFNLTTLDPHHGLQVAQSETDQVLKLLLEQKTNVHKSLQETTTAKTSTTTTEPSHPFRILIDRLDNEFLQELKQQREKMLSSLQRSSNEIIDFFSKWNREIMFTMYALSYFIQDPSYLTLHLSFHTLMYMNELLGQEQTIGNQILSSQNKTEDDLLSLRQWIHHFQAQRSLLENNLLTNERIWNVFERDVLHHPVFASCMDMEEHLKNHQVNLSQWTFQEWHTNMTLHMSNLDQVTVWTRTLSEEYLSTLHGRNIGLLILFLSWEMIGAFVVIGFSLACSHSIMKSWQKLSDLVRQQELYKSFIPSHVLLQIEANNNNNNNNDEEDMVEEHRVSQSKEEVKSRASNNTESHTVRSSTDGKHQKYKQDLAARFELYLDRKRVSMLQLKFKGLDEILDFISPNEIVEILKDVFEKVQHATKASHGVLELWKDDSVTIVFNASKDQHRHEQRAIKTCMELNFRLRDLQKSKWLSNVKTQFLILASSHLEFRFAIHSQECLCGNIGSSDLRSFKILGSIYENLSRLISFADQMEVRVVCDENFSKIAQTMFHTRYVGDTEMMEEGNIAQECNIYEIGAPLNVSEDEWLYELANKQKNDEWQDYNAACKEFFAHNYEQALVKFLEHSKKHRNDLATENMIALCRRNSR</sequence>
<gene>
    <name evidence="4" type="ORF">FDP41_004922</name>
</gene>
<dbReference type="Proteomes" id="UP000444721">
    <property type="component" value="Unassembled WGS sequence"/>
</dbReference>
<feature type="transmembrane region" description="Helical" evidence="2">
    <location>
        <begin position="91"/>
        <end position="112"/>
    </location>
</feature>
<feature type="compositionally biased region" description="Basic and acidic residues" evidence="1">
    <location>
        <begin position="46"/>
        <end position="59"/>
    </location>
</feature>
<dbReference type="SUPFAM" id="SSF55073">
    <property type="entry name" value="Nucleotide cyclase"/>
    <property type="match status" value="1"/>
</dbReference>
<dbReference type="InterPro" id="IPR029787">
    <property type="entry name" value="Nucleotide_cyclase"/>
</dbReference>